<dbReference type="InterPro" id="IPR032530">
    <property type="entry name" value="DUF4957"/>
</dbReference>
<evidence type="ECO:0000256" key="1">
    <source>
        <dbReference type="SAM" id="SignalP"/>
    </source>
</evidence>
<evidence type="ECO:0000313" key="4">
    <source>
        <dbReference type="Proteomes" id="UP001139226"/>
    </source>
</evidence>
<name>A0A9X2AAT8_9FLAO</name>
<dbReference type="RefSeq" id="WP_240712562.1">
    <property type="nucleotide sequence ID" value="NZ_JAKVTV010000001.1"/>
</dbReference>
<proteinExistence type="predicted"/>
<comment type="caution">
    <text evidence="3">The sequence shown here is derived from an EMBL/GenBank/DDBJ whole genome shotgun (WGS) entry which is preliminary data.</text>
</comment>
<keyword evidence="1" id="KW-0732">Signal</keyword>
<dbReference type="CDD" id="cd14251">
    <property type="entry name" value="PL-6"/>
    <property type="match status" value="1"/>
</dbReference>
<dbReference type="Gene3D" id="2.160.20.10">
    <property type="entry name" value="Single-stranded right-handed beta-helix, Pectin lyase-like"/>
    <property type="match status" value="2"/>
</dbReference>
<dbReference type="InterPro" id="IPR011050">
    <property type="entry name" value="Pectin_lyase_fold/virulence"/>
</dbReference>
<dbReference type="Pfam" id="PF16318">
    <property type="entry name" value="DUF4957"/>
    <property type="match status" value="1"/>
</dbReference>
<dbReference type="SUPFAM" id="SSF51126">
    <property type="entry name" value="Pectin lyase-like"/>
    <property type="match status" value="2"/>
</dbReference>
<reference evidence="3" key="1">
    <citation type="submission" date="2022-03" db="EMBL/GenBank/DDBJ databases">
        <title>Gramella crocea sp. nov., isolated from activated sludge of a seafood processing plant.</title>
        <authorList>
            <person name="Zhang X."/>
        </authorList>
    </citation>
    <scope>NUCLEOTIDE SEQUENCE</scope>
    <source>
        <strain evidence="3">YJ019</strain>
    </source>
</reference>
<feature type="chain" id="PRO_5040907555" evidence="1">
    <location>
        <begin position="19"/>
        <end position="770"/>
    </location>
</feature>
<dbReference type="InterPro" id="IPR039513">
    <property type="entry name" value="PL-6"/>
</dbReference>
<dbReference type="Proteomes" id="UP001139226">
    <property type="component" value="Unassembled WGS sequence"/>
</dbReference>
<accession>A0A9X2AAT8</accession>
<keyword evidence="3" id="KW-0456">Lyase</keyword>
<protein>
    <submittedName>
        <fullName evidence="3">Alginate lyase</fullName>
    </submittedName>
</protein>
<dbReference type="GO" id="GO:0016829">
    <property type="term" value="F:lyase activity"/>
    <property type="evidence" value="ECO:0007669"/>
    <property type="project" value="UniProtKB-KW"/>
</dbReference>
<gene>
    <name evidence="3" type="ORF">ML462_04540</name>
</gene>
<dbReference type="Pfam" id="PF14592">
    <property type="entry name" value="Chondroitinas_B"/>
    <property type="match status" value="1"/>
</dbReference>
<sequence length="770" mass="85919">MRILSIFLIFLFSLGGSAQNSNDSLSIRVKNLSELEEALGNSNPGDTIIMANGKWTDVGIQIIANGEKNLPIVIMAEEKGKVFIEGESFLKIGGDFIVVEGLIFQNGYTPNNTVIDFKVDNDHIANNSRVTNCVIEGFTQPSRETQDRWIEFWGRNNQLDHSYIAGKSNSGPTLRVYLKGNENINTHHQIVHNYFGPRPRKGGPHAETIQIGSSETSMTPAYVNIADNLFYRCNGEVEIISSKSNFNTFKNNVFFESEGSLVLRHGNYASIDGNIFIGNDNSEFIGGIRVINTGHWITNNYFYKLKGTEFRSPLAVMNGIPKSPLNRYNQVTDVVAAYNSFVDTKSPWHFSVGSNTDQAGVLPASEIRSARPERVLMANNLVYNEKVQESPIVAYDTVDGVTFKNNILNYENKGSVQDSGIVRKDFKIKKISEYLYVPEHDFNVTYHGFDFEKIDKDLLGRDRTGNNSPGAFKLPVAEQVNLFKQENYGPKWFQPEIIGKKGKTLRVSTSTEFLRKLEEAEAGDILELAEGDYKFESSISISKGIIIRSQNKSDKAILDFSETNLSSAFKLKPKASLKIQDVILQGNSRMNAFQTLDDNMSVAYNLWIKGSEVSDFSELLQVSKGSFADTISIADSKFKNLKGGLSLAEEIDDKGEYNAEFVIIKNSSFENISTEVLNYYRGGYDESTIGGTLIFKGNTVKNSGVAQETEVLLRTRGIVNLELANNTFLNNPVKYIAILWGAKGQEPVNNTIKNSGEIKVEENLKQKLMY</sequence>
<dbReference type="InterPro" id="IPR012334">
    <property type="entry name" value="Pectin_lyas_fold"/>
</dbReference>
<dbReference type="AlphaFoldDB" id="A0A9X2AAT8"/>
<feature type="domain" description="DUF4957" evidence="2">
    <location>
        <begin position="531"/>
        <end position="643"/>
    </location>
</feature>
<feature type="signal peptide" evidence="1">
    <location>
        <begin position="1"/>
        <end position="18"/>
    </location>
</feature>
<dbReference type="EMBL" id="JAKVTV010000001">
    <property type="protein sequence ID" value="MCH4822433.1"/>
    <property type="molecule type" value="Genomic_DNA"/>
</dbReference>
<organism evidence="3 4">
    <name type="scientific">Christiangramia lutea</name>
    <dbReference type="NCBI Taxonomy" id="1607951"/>
    <lineage>
        <taxon>Bacteria</taxon>
        <taxon>Pseudomonadati</taxon>
        <taxon>Bacteroidota</taxon>
        <taxon>Flavobacteriia</taxon>
        <taxon>Flavobacteriales</taxon>
        <taxon>Flavobacteriaceae</taxon>
        <taxon>Christiangramia</taxon>
    </lineage>
</organism>
<evidence type="ECO:0000313" key="3">
    <source>
        <dbReference type="EMBL" id="MCH4822433.1"/>
    </source>
</evidence>
<evidence type="ECO:0000259" key="2">
    <source>
        <dbReference type="Pfam" id="PF16318"/>
    </source>
</evidence>
<keyword evidence="4" id="KW-1185">Reference proteome</keyword>